<name>A0AAV8CKB5_9POAL</name>
<dbReference type="PANTHER" id="PTHR33710">
    <property type="entry name" value="BNAC02G09200D PROTEIN"/>
    <property type="match status" value="1"/>
</dbReference>
<dbReference type="Proteomes" id="UP001140206">
    <property type="component" value="Chromosome 5"/>
</dbReference>
<dbReference type="Gene3D" id="3.60.10.10">
    <property type="entry name" value="Endonuclease/exonuclease/phosphatase"/>
    <property type="match status" value="1"/>
</dbReference>
<organism evidence="2 3">
    <name type="scientific">Rhynchospora pubera</name>
    <dbReference type="NCBI Taxonomy" id="906938"/>
    <lineage>
        <taxon>Eukaryota</taxon>
        <taxon>Viridiplantae</taxon>
        <taxon>Streptophyta</taxon>
        <taxon>Embryophyta</taxon>
        <taxon>Tracheophyta</taxon>
        <taxon>Spermatophyta</taxon>
        <taxon>Magnoliopsida</taxon>
        <taxon>Liliopsida</taxon>
        <taxon>Poales</taxon>
        <taxon>Cyperaceae</taxon>
        <taxon>Cyperoideae</taxon>
        <taxon>Rhynchosporeae</taxon>
        <taxon>Rhynchospora</taxon>
    </lineage>
</organism>
<evidence type="ECO:0000313" key="3">
    <source>
        <dbReference type="Proteomes" id="UP001140206"/>
    </source>
</evidence>
<dbReference type="PANTHER" id="PTHR33710:SF79">
    <property type="entry name" value="OS06G0205337 PROTEIN"/>
    <property type="match status" value="1"/>
</dbReference>
<dbReference type="SUPFAM" id="SSF56219">
    <property type="entry name" value="DNase I-like"/>
    <property type="match status" value="1"/>
</dbReference>
<dbReference type="EMBL" id="JAMFTS010000005">
    <property type="protein sequence ID" value="KAJ4755626.1"/>
    <property type="molecule type" value="Genomic_DNA"/>
</dbReference>
<comment type="caution">
    <text evidence="2">The sequence shown here is derived from an EMBL/GenBank/DDBJ whole genome shotgun (WGS) entry which is preliminary data.</text>
</comment>
<dbReference type="Pfam" id="PF03372">
    <property type="entry name" value="Exo_endo_phos"/>
    <property type="match status" value="1"/>
</dbReference>
<proteinExistence type="predicted"/>
<gene>
    <name evidence="2" type="ORF">LUZ62_090031</name>
</gene>
<keyword evidence="3" id="KW-1185">Reference proteome</keyword>
<evidence type="ECO:0000259" key="1">
    <source>
        <dbReference type="Pfam" id="PF03372"/>
    </source>
</evidence>
<reference evidence="2" key="1">
    <citation type="submission" date="2022-08" db="EMBL/GenBank/DDBJ databases">
        <authorList>
            <person name="Marques A."/>
        </authorList>
    </citation>
    <scope>NUCLEOTIDE SEQUENCE</scope>
    <source>
        <strain evidence="2">RhyPub2mFocal</strain>
        <tissue evidence="2">Leaves</tissue>
    </source>
</reference>
<dbReference type="InterPro" id="IPR036691">
    <property type="entry name" value="Endo/exonu/phosph_ase_sf"/>
</dbReference>
<protein>
    <submittedName>
        <fullName evidence="2">DNAse I-like superfamily protein</fullName>
    </submittedName>
</protein>
<sequence length="454" mass="52027">MSILSWNCRGSGGDATILSLARYLHSSRACLAFISETKCSFSQATTRISRLPLRNAEIIPSVGKSGGIWLLWNDDAIVDVVERSHFFLFAKIKLNYANEPWLLGAIYGHPNPMVQNYIWDRVTHYASTQNLPLCIIGDFNCILGVEEKMGGSTKLKAKNKAFASMVHRAGLHDLGYSGPAYTWTNHQPKNTLIRQRLDRALANALWVTRFRHARVLHLPKFNSDHAPILLTLDAARKQVQKSFRVENWWLLHSDFAQVCSDASHSETDWNSFLKKLKTSARKWEKQRHSPQERCKELEDTMAQIQSNPASTSDQEREIQDEYNKALLALETYWAQRSRLKWAYYGDTNCKFYHIAATARKRRNLILSVKTGPDRWTESEDELRRAFVTYFKSIFCSLPLDPHPMWQLLPSDFITSFPSLPYEFSYMLNSQPMETEITGTLFSLSPDRAPGPDGI</sequence>
<dbReference type="GO" id="GO:0003824">
    <property type="term" value="F:catalytic activity"/>
    <property type="evidence" value="ECO:0007669"/>
    <property type="project" value="InterPro"/>
</dbReference>
<evidence type="ECO:0000313" key="2">
    <source>
        <dbReference type="EMBL" id="KAJ4755626.1"/>
    </source>
</evidence>
<dbReference type="AlphaFoldDB" id="A0AAV8CKB5"/>
<accession>A0AAV8CKB5</accession>
<feature type="domain" description="Endonuclease/exonuclease/phosphatase" evidence="1">
    <location>
        <begin position="4"/>
        <end position="215"/>
    </location>
</feature>
<dbReference type="InterPro" id="IPR005135">
    <property type="entry name" value="Endo/exonuclease/phosphatase"/>
</dbReference>